<feature type="transmembrane region" description="Helical" evidence="1">
    <location>
        <begin position="140"/>
        <end position="164"/>
    </location>
</feature>
<keyword evidence="3" id="KW-1185">Reference proteome</keyword>
<comment type="caution">
    <text evidence="2">The sequence shown here is derived from an EMBL/GenBank/DDBJ whole genome shotgun (WGS) entry which is preliminary data.</text>
</comment>
<organism evidence="2 3">
    <name type="scientific">Dactylosporangium siamense</name>
    <dbReference type="NCBI Taxonomy" id="685454"/>
    <lineage>
        <taxon>Bacteria</taxon>
        <taxon>Bacillati</taxon>
        <taxon>Actinomycetota</taxon>
        <taxon>Actinomycetes</taxon>
        <taxon>Micromonosporales</taxon>
        <taxon>Micromonosporaceae</taxon>
        <taxon>Dactylosporangium</taxon>
    </lineage>
</organism>
<keyword evidence="1" id="KW-0812">Transmembrane</keyword>
<keyword evidence="1" id="KW-1133">Transmembrane helix</keyword>
<evidence type="ECO:0000313" key="3">
    <source>
        <dbReference type="Proteomes" id="UP000660611"/>
    </source>
</evidence>
<proteinExistence type="predicted"/>
<dbReference type="AlphaFoldDB" id="A0A919UHF9"/>
<evidence type="ECO:0000313" key="2">
    <source>
        <dbReference type="EMBL" id="GIG51565.1"/>
    </source>
</evidence>
<evidence type="ECO:0000256" key="1">
    <source>
        <dbReference type="SAM" id="Phobius"/>
    </source>
</evidence>
<gene>
    <name evidence="2" type="ORF">Dsi01nite_096060</name>
</gene>
<dbReference type="EMBL" id="BONQ01000156">
    <property type="protein sequence ID" value="GIG51565.1"/>
    <property type="molecule type" value="Genomic_DNA"/>
</dbReference>
<sequence>MCPMTDEVIQKRPAPRPVRQAFWLAAAGFLLVLGQSVAAAVVLAGFDDACTAVCGPLEIYDISESIRFRLAAAVVLAGSVALLLGFATLTVPRRRDTSRSLVGGAALLSAVALLLGVVFSPENLVQAQGAAEVALYETLLPVWFTALSSGAVVGAVVLFGIAFARMGRQPAVEYYLG</sequence>
<protein>
    <submittedName>
        <fullName evidence="2">Uncharacterized protein</fullName>
    </submittedName>
</protein>
<feature type="transmembrane region" description="Helical" evidence="1">
    <location>
        <begin position="21"/>
        <end position="46"/>
    </location>
</feature>
<accession>A0A919UHF9</accession>
<feature type="transmembrane region" description="Helical" evidence="1">
    <location>
        <begin position="66"/>
        <end position="89"/>
    </location>
</feature>
<dbReference type="Proteomes" id="UP000660611">
    <property type="component" value="Unassembled WGS sequence"/>
</dbReference>
<reference evidence="2" key="1">
    <citation type="submission" date="2021-01" db="EMBL/GenBank/DDBJ databases">
        <title>Whole genome shotgun sequence of Dactylosporangium siamense NBRC 106093.</title>
        <authorList>
            <person name="Komaki H."/>
            <person name="Tamura T."/>
        </authorList>
    </citation>
    <scope>NUCLEOTIDE SEQUENCE</scope>
    <source>
        <strain evidence="2">NBRC 106093</strain>
    </source>
</reference>
<name>A0A919UHF9_9ACTN</name>
<keyword evidence="1" id="KW-0472">Membrane</keyword>
<feature type="transmembrane region" description="Helical" evidence="1">
    <location>
        <begin position="101"/>
        <end position="120"/>
    </location>
</feature>